<feature type="domain" description="BTB" evidence="1">
    <location>
        <begin position="150"/>
        <end position="212"/>
    </location>
</feature>
<dbReference type="PANTHER" id="PTHR24413">
    <property type="entry name" value="SPECKLE-TYPE POZ PROTEIN"/>
    <property type="match status" value="1"/>
</dbReference>
<dbReference type="EMBL" id="CADCXW020000001">
    <property type="protein sequence ID" value="CAD1528889.1"/>
    <property type="molecule type" value="Genomic_DNA"/>
</dbReference>
<dbReference type="SMART" id="SM00225">
    <property type="entry name" value="BTB"/>
    <property type="match status" value="1"/>
</dbReference>
<organism evidence="2">
    <name type="scientific">Bracon brevicornis</name>
    <dbReference type="NCBI Taxonomy" id="1563983"/>
    <lineage>
        <taxon>Eukaryota</taxon>
        <taxon>Metazoa</taxon>
        <taxon>Ecdysozoa</taxon>
        <taxon>Arthropoda</taxon>
        <taxon>Hexapoda</taxon>
        <taxon>Insecta</taxon>
        <taxon>Pterygota</taxon>
        <taxon>Neoptera</taxon>
        <taxon>Endopterygota</taxon>
        <taxon>Hymenoptera</taxon>
        <taxon>Apocrita</taxon>
        <taxon>Ichneumonoidea</taxon>
        <taxon>Braconidae</taxon>
        <taxon>Braconinae</taxon>
        <taxon>Bracon</taxon>
    </lineage>
</organism>
<sequence>MASSVFNLVHVTHNTVSVTWQLLPHRPDGFTTLESFALVSETYPITFTISVIHRDPTTITLQSSRNGRAIVKLSAECAGRFYTEVTLLDHWKIYSFFTIEGIFPPTGTAQTLRISCIITWLGPPILHDERYHTVEPLSLANVPFDNQNNPDFKIIVDGQTLFAHKAILARHSHMLDTMFRVPMKEANENRMIIEDFDYSTMAIILKIIYTGNSSDLNPPVSPVKGESPGIIPIDIETALMVLSAAHQYQMPMVKTIAEYNLQMKIRDDNVMKILEMAELYRAEKLCFTCVDYITVRQEMIAGHPILSEMSKTRPLVKAALGDLALHLVKLVKFR</sequence>
<gene>
    <name evidence="2" type="ORF">BBRV_LOCUS2909</name>
</gene>
<dbReference type="InterPro" id="IPR000210">
    <property type="entry name" value="BTB/POZ_dom"/>
</dbReference>
<dbReference type="AlphaFoldDB" id="A0A6V7HQ65"/>
<proteinExistence type="predicted"/>
<dbReference type="SUPFAM" id="SSF54695">
    <property type="entry name" value="POZ domain"/>
    <property type="match status" value="1"/>
</dbReference>
<name>A0A6V7HQ65_9HYME</name>
<dbReference type="Gene3D" id="3.30.710.10">
    <property type="entry name" value="Potassium Channel Kv1.1, Chain A"/>
    <property type="match status" value="1"/>
</dbReference>
<evidence type="ECO:0000313" key="2">
    <source>
        <dbReference type="EMBL" id="CAD1528889.1"/>
    </source>
</evidence>
<dbReference type="Pfam" id="PF00651">
    <property type="entry name" value="BTB"/>
    <property type="match status" value="1"/>
</dbReference>
<dbReference type="InterPro" id="IPR011333">
    <property type="entry name" value="SKP1/BTB/POZ_sf"/>
</dbReference>
<evidence type="ECO:0000259" key="1">
    <source>
        <dbReference type="PROSITE" id="PS50097"/>
    </source>
</evidence>
<dbReference type="CDD" id="cd18186">
    <property type="entry name" value="BTB_POZ_ZBTB_KLHL-like"/>
    <property type="match status" value="1"/>
</dbReference>
<protein>
    <recommendedName>
        <fullName evidence="1">BTB domain-containing protein</fullName>
    </recommendedName>
</protein>
<accession>A0A6V7HQ65</accession>
<reference evidence="2" key="1">
    <citation type="submission" date="2020-07" db="EMBL/GenBank/DDBJ databases">
        <authorList>
            <person name="Ferguson B K."/>
        </authorList>
    </citation>
    <scope>NUCLEOTIDE SEQUENCE</scope>
    <source>
        <strain evidence="2">L06</strain>
    </source>
</reference>
<dbReference type="PROSITE" id="PS50097">
    <property type="entry name" value="BTB"/>
    <property type="match status" value="1"/>
</dbReference>